<dbReference type="Proteomes" id="UP000887226">
    <property type="component" value="Unassembled WGS sequence"/>
</dbReference>
<evidence type="ECO:0000256" key="6">
    <source>
        <dbReference type="PIRNR" id="PIRNR015840"/>
    </source>
</evidence>
<protein>
    <submittedName>
        <fullName evidence="9">Ligand-effect modulator 3 family</fullName>
    </submittedName>
</protein>
<dbReference type="GO" id="GO:0005794">
    <property type="term" value="C:Golgi apparatus"/>
    <property type="evidence" value="ECO:0007669"/>
    <property type="project" value="TreeGrafter"/>
</dbReference>
<keyword evidence="10" id="KW-1185">Reference proteome</keyword>
<feature type="transmembrane region" description="Helical" evidence="8">
    <location>
        <begin position="367"/>
        <end position="388"/>
    </location>
</feature>
<sequence length="426" mass="47039">MPSDPREPGHEGSITSQDHAHEDTPKVKNRKPANTAFRQQRLKAWQPILTPKTVLPLFFVIGIIFAPIGGLLLYASAQVQELIIDYSNCATQAPDVSYSGDYDTMSSSLVTSHFKSNSSNPSPATPKWGRRAFTYNYYNNSKVVQSVNATQCTLEFTLPNEMKPPVLFYYKLTNFYQNHRRYAKSFNTDQLSGTAISADSADGSDCSPLTSTNEKPYYPCGLVANSIFNDTFSNPVLLNVPGSSITDQVYTMKNNSGIAWSSDADLYGTTKYAWADVAVPPNWVEKYGEEYTDDWHIDVVNDEALHVWMRLAGLPTFSKLAQRNDDDIMVAGTYRLNITMLFPVTEYGGTKSVLISTRTVMGGKNSFLGIAYVVVAGLCVLLGTVFLVTHLIKPRKLGDHTYLSWNNEAPSQAAGGREGAGGDDHR</sequence>
<evidence type="ECO:0000313" key="10">
    <source>
        <dbReference type="Proteomes" id="UP000887226"/>
    </source>
</evidence>
<evidence type="ECO:0000313" key="9">
    <source>
        <dbReference type="EMBL" id="KAG9242537.1"/>
    </source>
</evidence>
<name>A0A9P7Z022_9HELO</name>
<comment type="caution">
    <text evidence="9">The sequence shown here is derived from an EMBL/GenBank/DDBJ whole genome shotgun (WGS) entry which is preliminary data.</text>
</comment>
<gene>
    <name evidence="9" type="ORF">BJ878DRAFT_514901</name>
</gene>
<comment type="similarity">
    <text evidence="2 6">Belongs to the CDC50/LEM3 family.</text>
</comment>
<comment type="subcellular location">
    <subcellularLocation>
        <location evidence="1">Membrane</location>
        <topology evidence="1">Multi-pass membrane protein</topology>
    </subcellularLocation>
</comment>
<dbReference type="Pfam" id="PF03381">
    <property type="entry name" value="CDC50"/>
    <property type="match status" value="1"/>
</dbReference>
<accession>A0A9P7Z022</accession>
<evidence type="ECO:0000256" key="3">
    <source>
        <dbReference type="ARBA" id="ARBA00022692"/>
    </source>
</evidence>
<evidence type="ECO:0000256" key="8">
    <source>
        <dbReference type="SAM" id="Phobius"/>
    </source>
</evidence>
<dbReference type="PANTHER" id="PTHR10926">
    <property type="entry name" value="CELL CYCLE CONTROL PROTEIN 50"/>
    <property type="match status" value="1"/>
</dbReference>
<organism evidence="9 10">
    <name type="scientific">Calycina marina</name>
    <dbReference type="NCBI Taxonomy" id="1763456"/>
    <lineage>
        <taxon>Eukaryota</taxon>
        <taxon>Fungi</taxon>
        <taxon>Dikarya</taxon>
        <taxon>Ascomycota</taxon>
        <taxon>Pezizomycotina</taxon>
        <taxon>Leotiomycetes</taxon>
        <taxon>Helotiales</taxon>
        <taxon>Pezizellaceae</taxon>
        <taxon>Calycina</taxon>
    </lineage>
</organism>
<dbReference type="EMBL" id="MU254062">
    <property type="protein sequence ID" value="KAG9242537.1"/>
    <property type="molecule type" value="Genomic_DNA"/>
</dbReference>
<evidence type="ECO:0000256" key="1">
    <source>
        <dbReference type="ARBA" id="ARBA00004141"/>
    </source>
</evidence>
<evidence type="ECO:0000256" key="4">
    <source>
        <dbReference type="ARBA" id="ARBA00022989"/>
    </source>
</evidence>
<evidence type="ECO:0000256" key="7">
    <source>
        <dbReference type="SAM" id="MobiDB-lite"/>
    </source>
</evidence>
<feature type="compositionally biased region" description="Basic and acidic residues" evidence="7">
    <location>
        <begin position="1"/>
        <end position="10"/>
    </location>
</feature>
<dbReference type="GO" id="GO:0005783">
    <property type="term" value="C:endoplasmic reticulum"/>
    <property type="evidence" value="ECO:0007669"/>
    <property type="project" value="TreeGrafter"/>
</dbReference>
<dbReference type="InterPro" id="IPR005045">
    <property type="entry name" value="CDC50/LEM3_fam"/>
</dbReference>
<keyword evidence="3 8" id="KW-0812">Transmembrane</keyword>
<keyword evidence="5 6" id="KW-0472">Membrane</keyword>
<dbReference type="AlphaFoldDB" id="A0A9P7Z022"/>
<feature type="transmembrane region" description="Helical" evidence="8">
    <location>
        <begin position="53"/>
        <end position="75"/>
    </location>
</feature>
<reference evidence="9" key="1">
    <citation type="journal article" date="2021" name="IMA Fungus">
        <title>Genomic characterization of three marine fungi, including Emericellopsis atlantica sp. nov. with signatures of a generalist lifestyle and marine biomass degradation.</title>
        <authorList>
            <person name="Hagestad O.C."/>
            <person name="Hou L."/>
            <person name="Andersen J.H."/>
            <person name="Hansen E.H."/>
            <person name="Altermark B."/>
            <person name="Li C."/>
            <person name="Kuhnert E."/>
            <person name="Cox R.J."/>
            <person name="Crous P.W."/>
            <person name="Spatafora J.W."/>
            <person name="Lail K."/>
            <person name="Amirebrahimi M."/>
            <person name="Lipzen A."/>
            <person name="Pangilinan J."/>
            <person name="Andreopoulos W."/>
            <person name="Hayes R.D."/>
            <person name="Ng V."/>
            <person name="Grigoriev I.V."/>
            <person name="Jackson S.A."/>
            <person name="Sutton T.D.S."/>
            <person name="Dobson A.D.W."/>
            <person name="Rama T."/>
        </authorList>
    </citation>
    <scope>NUCLEOTIDE SEQUENCE</scope>
    <source>
        <strain evidence="9">TRa3180A</strain>
    </source>
</reference>
<evidence type="ECO:0000256" key="5">
    <source>
        <dbReference type="ARBA" id="ARBA00023136"/>
    </source>
</evidence>
<evidence type="ECO:0000256" key="2">
    <source>
        <dbReference type="ARBA" id="ARBA00009457"/>
    </source>
</evidence>
<dbReference type="GO" id="GO:0005886">
    <property type="term" value="C:plasma membrane"/>
    <property type="evidence" value="ECO:0007669"/>
    <property type="project" value="TreeGrafter"/>
</dbReference>
<feature type="region of interest" description="Disordered" evidence="7">
    <location>
        <begin position="1"/>
        <end position="32"/>
    </location>
</feature>
<dbReference type="GO" id="GO:0045332">
    <property type="term" value="P:phospholipid translocation"/>
    <property type="evidence" value="ECO:0007669"/>
    <property type="project" value="UniProtKB-UniRule"/>
</dbReference>
<proteinExistence type="inferred from homology"/>
<dbReference type="PIRSF" id="PIRSF015840">
    <property type="entry name" value="DUF284_TM_euk"/>
    <property type="match status" value="1"/>
</dbReference>
<dbReference type="OrthoDB" id="340608at2759"/>
<dbReference type="PANTHER" id="PTHR10926:SF0">
    <property type="entry name" value="CDC50, ISOFORM A"/>
    <property type="match status" value="1"/>
</dbReference>
<keyword evidence="4 8" id="KW-1133">Transmembrane helix</keyword>